<dbReference type="PROSITE" id="PS50191">
    <property type="entry name" value="CRAL_TRIO"/>
    <property type="match status" value="1"/>
</dbReference>
<gene>
    <name evidence="4" type="ORF">PPYR_01227</name>
</gene>
<protein>
    <recommendedName>
        <fullName evidence="2">CRAL-TRIO domain-containing protein</fullName>
    </recommendedName>
</protein>
<keyword evidence="1" id="KW-0812">Transmembrane</keyword>
<dbReference type="SMART" id="SM00516">
    <property type="entry name" value="SEC14"/>
    <property type="match status" value="1"/>
</dbReference>
<accession>A0A1Y1L386</accession>
<feature type="transmembrane region" description="Helical" evidence="1">
    <location>
        <begin position="192"/>
        <end position="213"/>
    </location>
</feature>
<dbReference type="PANTHER" id="PTHR10174">
    <property type="entry name" value="ALPHA-TOCOPHEROL TRANSFER PROTEIN-RELATED"/>
    <property type="match status" value="1"/>
</dbReference>
<name>A0A1Y1L386_PHOPY</name>
<dbReference type="InterPro" id="IPR001251">
    <property type="entry name" value="CRAL-TRIO_dom"/>
</dbReference>
<dbReference type="InParanoid" id="A0A1Y1L386"/>
<feature type="domain" description="CRAL-TRIO" evidence="2">
    <location>
        <begin position="90"/>
        <end position="253"/>
    </location>
</feature>
<reference evidence="4" key="3">
    <citation type="submission" date="2019-08" db="EMBL/GenBank/DDBJ databases">
        <authorList>
            <consortium name="Photinus pyralis genome working group"/>
            <person name="Fallon T.R."/>
            <person name="Sander Lower S.E."/>
            <person name="Weng J.-K."/>
        </authorList>
    </citation>
    <scope>NUCLEOTIDE SEQUENCE</scope>
    <source>
        <strain evidence="4">1611_PpyrPB1</strain>
        <tissue evidence="4">Whole body</tissue>
    </source>
</reference>
<dbReference type="InterPro" id="IPR036273">
    <property type="entry name" value="CRAL/TRIO_N_dom_sf"/>
</dbReference>
<reference evidence="3" key="1">
    <citation type="journal article" date="2016" name="Sci. Rep.">
        <title>Molecular characterization of firefly nuptial gifts: a multi-omics approach sheds light on postcopulatory sexual selection.</title>
        <authorList>
            <person name="Al-Wathiqui N."/>
            <person name="Fallon T.R."/>
            <person name="South A."/>
            <person name="Weng J.K."/>
            <person name="Lewis S.M."/>
        </authorList>
    </citation>
    <scope>NUCLEOTIDE SEQUENCE</scope>
</reference>
<dbReference type="SUPFAM" id="SSF52087">
    <property type="entry name" value="CRAL/TRIO domain"/>
    <property type="match status" value="1"/>
</dbReference>
<dbReference type="GO" id="GO:0016020">
    <property type="term" value="C:membrane"/>
    <property type="evidence" value="ECO:0007669"/>
    <property type="project" value="TreeGrafter"/>
</dbReference>
<dbReference type="PANTHER" id="PTHR10174:SF224">
    <property type="entry name" value="RETINOL-BINDING PROTEIN PINTA"/>
    <property type="match status" value="1"/>
</dbReference>
<dbReference type="Pfam" id="PF00650">
    <property type="entry name" value="CRAL_TRIO"/>
    <property type="match status" value="1"/>
</dbReference>
<evidence type="ECO:0000256" key="1">
    <source>
        <dbReference type="SAM" id="Phobius"/>
    </source>
</evidence>
<dbReference type="OrthoDB" id="75724at2759"/>
<dbReference type="InterPro" id="IPR036865">
    <property type="entry name" value="CRAL-TRIO_dom_sf"/>
</dbReference>
<evidence type="ECO:0000313" key="3">
    <source>
        <dbReference type="EMBL" id="JAV66435.1"/>
    </source>
</evidence>
<dbReference type="EMBL" id="VVIM01000001">
    <property type="protein sequence ID" value="KAB0804257.1"/>
    <property type="molecule type" value="Genomic_DNA"/>
</dbReference>
<reference evidence="4 5" key="2">
    <citation type="journal article" date="2018" name="Elife">
        <title>Firefly genomes illuminate parallel origins of bioluminescence in beetles.</title>
        <authorList>
            <person name="Fallon T.R."/>
            <person name="Lower S.E."/>
            <person name="Chang C.H."/>
            <person name="Bessho-Uehara M."/>
            <person name="Martin G.J."/>
            <person name="Bewick A.J."/>
            <person name="Behringer M."/>
            <person name="Debat H.J."/>
            <person name="Wong I."/>
            <person name="Day J.C."/>
            <person name="Suvorov A."/>
            <person name="Silva C.J."/>
            <person name="Stanger-Hall K.F."/>
            <person name="Hall D.W."/>
            <person name="Schmitz R.J."/>
            <person name="Nelson D.R."/>
            <person name="Lewis S.M."/>
            <person name="Shigenobu S."/>
            <person name="Bybee S.M."/>
            <person name="Larracuente A.M."/>
            <person name="Oba Y."/>
            <person name="Weng J.K."/>
        </authorList>
    </citation>
    <scope>NUCLEOTIDE SEQUENCE [LARGE SCALE GENOMIC DNA]</scope>
    <source>
        <strain evidence="4">1611_PpyrPB1</strain>
        <tissue evidence="4">Whole body</tissue>
    </source>
</reference>
<dbReference type="EMBL" id="GEZM01070139">
    <property type="protein sequence ID" value="JAV66435.1"/>
    <property type="molecule type" value="Transcribed_RNA"/>
</dbReference>
<evidence type="ECO:0000259" key="2">
    <source>
        <dbReference type="PROSITE" id="PS50191"/>
    </source>
</evidence>
<dbReference type="Proteomes" id="UP000327044">
    <property type="component" value="Unassembled WGS sequence"/>
</dbReference>
<dbReference type="Gene3D" id="3.40.525.10">
    <property type="entry name" value="CRAL-TRIO lipid binding domain"/>
    <property type="match status" value="1"/>
</dbReference>
<proteinExistence type="predicted"/>
<dbReference type="CDD" id="cd00170">
    <property type="entry name" value="SEC14"/>
    <property type="match status" value="1"/>
</dbReference>
<dbReference type="Gene3D" id="1.20.5.1200">
    <property type="entry name" value="Alpha-tocopherol transfer"/>
    <property type="match status" value="1"/>
</dbReference>
<organism evidence="3">
    <name type="scientific">Photinus pyralis</name>
    <name type="common">Common eastern firefly</name>
    <name type="synonym">Lampyris pyralis</name>
    <dbReference type="NCBI Taxonomy" id="7054"/>
    <lineage>
        <taxon>Eukaryota</taxon>
        <taxon>Metazoa</taxon>
        <taxon>Ecdysozoa</taxon>
        <taxon>Arthropoda</taxon>
        <taxon>Hexapoda</taxon>
        <taxon>Insecta</taxon>
        <taxon>Pterygota</taxon>
        <taxon>Neoptera</taxon>
        <taxon>Endopterygota</taxon>
        <taxon>Coleoptera</taxon>
        <taxon>Polyphaga</taxon>
        <taxon>Elateriformia</taxon>
        <taxon>Elateroidea</taxon>
        <taxon>Lampyridae</taxon>
        <taxon>Lampyrinae</taxon>
        <taxon>Photinus</taxon>
    </lineage>
</organism>
<dbReference type="Gene3D" id="1.10.8.20">
    <property type="entry name" value="N-terminal domain of phosphatidylinositol transfer protein sec14p"/>
    <property type="match status" value="1"/>
</dbReference>
<dbReference type="AlphaFoldDB" id="A0A1Y1L386"/>
<dbReference type="SUPFAM" id="SSF46938">
    <property type="entry name" value="CRAL/TRIO N-terminal domain"/>
    <property type="match status" value="1"/>
</dbReference>
<dbReference type="GO" id="GO:1902936">
    <property type="term" value="F:phosphatidylinositol bisphosphate binding"/>
    <property type="evidence" value="ECO:0007669"/>
    <property type="project" value="TreeGrafter"/>
</dbReference>
<evidence type="ECO:0000313" key="5">
    <source>
        <dbReference type="Proteomes" id="UP000327044"/>
    </source>
</evidence>
<keyword evidence="5" id="KW-1185">Reference proteome</keyword>
<keyword evidence="1" id="KW-1133">Transmembrane helix</keyword>
<keyword evidence="1" id="KW-0472">Membrane</keyword>
<sequence length="301" mass="35360">MYKRAYTKELQEKAKRKLNETPKRKEDDVNHIVNWISKQPHFNARTDELWVTNFLRGCKFSTQKTKEKLKYLYKTRPHAPEYFSRRDPFLPETQEILNQNVFLPYASANDELIIVKWGNVNPDKVSIVDVFRVAFMILDISIADSDTILITGIHIVIDLKDIPIACMKQMTPAFLKKLAYIICKGYALRLNGIYFINCFPYFQTVFGIFKPFLDKKMLSKMKFYNENEERQILNDIPKAALPREYGGSGESIVEIGPRWKSIIESFRDWFIEDQRFKFDGPLQFGGCLFDMEGSFRQLELD</sequence>
<evidence type="ECO:0000313" key="4">
    <source>
        <dbReference type="EMBL" id="KAB0804257.1"/>
    </source>
</evidence>